<dbReference type="PANTHER" id="PTHR43791:SF63">
    <property type="entry name" value="HIGH AFFINITY CYSTEINE TRANSPORTER"/>
    <property type="match status" value="1"/>
</dbReference>
<keyword evidence="2" id="KW-0813">Transport</keyword>
<dbReference type="OMA" id="WQAKYKP"/>
<dbReference type="InterPro" id="IPR011701">
    <property type="entry name" value="MFS"/>
</dbReference>
<dbReference type="SUPFAM" id="SSF103473">
    <property type="entry name" value="MFS general substrate transporter"/>
    <property type="match status" value="1"/>
</dbReference>
<feature type="transmembrane region" description="Helical" evidence="7">
    <location>
        <begin position="464"/>
        <end position="487"/>
    </location>
</feature>
<feature type="transmembrane region" description="Helical" evidence="7">
    <location>
        <begin position="306"/>
        <end position="326"/>
    </location>
</feature>
<dbReference type="OrthoDB" id="6730379at2759"/>
<evidence type="ECO:0000256" key="3">
    <source>
        <dbReference type="ARBA" id="ARBA00022692"/>
    </source>
</evidence>
<dbReference type="STRING" id="945553.A0A0D2P1Q0"/>
<dbReference type="GO" id="GO:0022857">
    <property type="term" value="F:transmembrane transporter activity"/>
    <property type="evidence" value="ECO:0007669"/>
    <property type="project" value="InterPro"/>
</dbReference>
<accession>A0A0D2P1Q0</accession>
<sequence>MSRNPPLWNFDLLRLSDINIEDAQYNHTTSAYVLIIPPIRGSFRSYFKIIRTSIVGLEPCDATWRTVFGSHLSPRGDPSSSYIPIELQDMGTSLESSDDKHLDEKHELHAVSVREIDTAAEVAYGEQDALDPEEALRVRNKIDRHILPLMCILYWIQFMDKTTLGSAAILGIREATHLSTNQYNWLGTIFYLSYLAFEFPQNLCLQRFPVGKWMSFNIFIWAVALCSHAACKNFGGLFAVRLILGMCEGSITAGFMIVSSMFYTRKEQTLRVGYWFLMNGTAQIISGFISFGALHIKTKNFEPWQWLMIITGFLTLLIATAFWFLFPDSPTNAWFLTPVERSIAVRRIKENQTGVENKHFKKEQMIEALLDPKTWLFALFSALDNVPNSLTNQRQIIVSSFGFTNLQTTLLGCVDGTVEIVTIWTGVTLAARYRNSIAWVGFIYFIPNIMGVFLINFLPWSDKVGLLFGQWTTGVGTTGFVLSLSWLSSVTAGHTKRITTNAIMLSAYCIGNSAGPFMWQAKYKPRNHIPWIIIGICYACCMGLLLVIRYHLSSENKRRDAEPLDTTYDDVYIERMSKNGEMEKVKVDKEFLDLTDIQNREFRYVL</sequence>
<name>A0A0D2P1Q0_HYPSF</name>
<dbReference type="GO" id="GO:0016020">
    <property type="term" value="C:membrane"/>
    <property type="evidence" value="ECO:0007669"/>
    <property type="project" value="UniProtKB-SubCell"/>
</dbReference>
<reference evidence="9" key="1">
    <citation type="submission" date="2014-04" db="EMBL/GenBank/DDBJ databases">
        <title>Evolutionary Origins and Diversification of the Mycorrhizal Mutualists.</title>
        <authorList>
            <consortium name="DOE Joint Genome Institute"/>
            <consortium name="Mycorrhizal Genomics Consortium"/>
            <person name="Kohler A."/>
            <person name="Kuo A."/>
            <person name="Nagy L.G."/>
            <person name="Floudas D."/>
            <person name="Copeland A."/>
            <person name="Barry K.W."/>
            <person name="Cichocki N."/>
            <person name="Veneault-Fourrey C."/>
            <person name="LaButti K."/>
            <person name="Lindquist E.A."/>
            <person name="Lipzen A."/>
            <person name="Lundell T."/>
            <person name="Morin E."/>
            <person name="Murat C."/>
            <person name="Riley R."/>
            <person name="Ohm R."/>
            <person name="Sun H."/>
            <person name="Tunlid A."/>
            <person name="Henrissat B."/>
            <person name="Grigoriev I.V."/>
            <person name="Hibbett D.S."/>
            <person name="Martin F."/>
        </authorList>
    </citation>
    <scope>NUCLEOTIDE SEQUENCE [LARGE SCALE GENOMIC DNA]</scope>
    <source>
        <strain evidence="9">FD-334 SS-4</strain>
    </source>
</reference>
<keyword evidence="5 7" id="KW-0472">Membrane</keyword>
<evidence type="ECO:0000313" key="8">
    <source>
        <dbReference type="EMBL" id="KJA24859.1"/>
    </source>
</evidence>
<organism evidence="8 9">
    <name type="scientific">Hypholoma sublateritium (strain FD-334 SS-4)</name>
    <dbReference type="NCBI Taxonomy" id="945553"/>
    <lineage>
        <taxon>Eukaryota</taxon>
        <taxon>Fungi</taxon>
        <taxon>Dikarya</taxon>
        <taxon>Basidiomycota</taxon>
        <taxon>Agaricomycotina</taxon>
        <taxon>Agaricomycetes</taxon>
        <taxon>Agaricomycetidae</taxon>
        <taxon>Agaricales</taxon>
        <taxon>Agaricineae</taxon>
        <taxon>Strophariaceae</taxon>
        <taxon>Hypholoma</taxon>
    </lineage>
</organism>
<dbReference type="Proteomes" id="UP000054270">
    <property type="component" value="Unassembled WGS sequence"/>
</dbReference>
<evidence type="ECO:0000256" key="6">
    <source>
        <dbReference type="ARBA" id="ARBA00037968"/>
    </source>
</evidence>
<feature type="transmembrane region" description="Helical" evidence="7">
    <location>
        <begin position="274"/>
        <end position="294"/>
    </location>
</feature>
<proteinExistence type="inferred from homology"/>
<dbReference type="Gene3D" id="1.20.1250.20">
    <property type="entry name" value="MFS general substrate transporter like domains"/>
    <property type="match status" value="1"/>
</dbReference>
<dbReference type="CDD" id="cd17327">
    <property type="entry name" value="MFS_FEN2_like"/>
    <property type="match status" value="1"/>
</dbReference>
<keyword evidence="4 7" id="KW-1133">Transmembrane helix</keyword>
<gene>
    <name evidence="8" type="ORF">HYPSUDRAFT_214231</name>
</gene>
<protein>
    <recommendedName>
        <fullName evidence="10">Major facilitator superfamily (MFS) profile domain-containing protein</fullName>
    </recommendedName>
</protein>
<dbReference type="AlphaFoldDB" id="A0A0D2P1Q0"/>
<dbReference type="FunFam" id="1.20.1250.20:FF:000064">
    <property type="entry name" value="MFS allantoate transporter"/>
    <property type="match status" value="1"/>
</dbReference>
<keyword evidence="3 7" id="KW-0812">Transmembrane</keyword>
<evidence type="ECO:0000313" key="9">
    <source>
        <dbReference type="Proteomes" id="UP000054270"/>
    </source>
</evidence>
<evidence type="ECO:0008006" key="10">
    <source>
        <dbReference type="Google" id="ProtNLM"/>
    </source>
</evidence>
<dbReference type="InterPro" id="IPR036259">
    <property type="entry name" value="MFS_trans_sf"/>
</dbReference>
<dbReference type="Pfam" id="PF07690">
    <property type="entry name" value="MFS_1"/>
    <property type="match status" value="1"/>
</dbReference>
<keyword evidence="9" id="KW-1185">Reference proteome</keyword>
<feature type="transmembrane region" description="Helical" evidence="7">
    <location>
        <begin position="499"/>
        <end position="519"/>
    </location>
</feature>
<comment type="subcellular location">
    <subcellularLocation>
        <location evidence="1">Membrane</location>
        <topology evidence="1">Multi-pass membrane protein</topology>
    </subcellularLocation>
</comment>
<evidence type="ECO:0000256" key="1">
    <source>
        <dbReference type="ARBA" id="ARBA00004141"/>
    </source>
</evidence>
<feature type="transmembrane region" description="Helical" evidence="7">
    <location>
        <begin position="437"/>
        <end position="458"/>
    </location>
</feature>
<evidence type="ECO:0000256" key="7">
    <source>
        <dbReference type="SAM" id="Phobius"/>
    </source>
</evidence>
<dbReference type="EMBL" id="KN817534">
    <property type="protein sequence ID" value="KJA24859.1"/>
    <property type="molecule type" value="Genomic_DNA"/>
</dbReference>
<comment type="similarity">
    <text evidence="6">Belongs to the major facilitator superfamily. Allantoate permease family.</text>
</comment>
<evidence type="ECO:0000256" key="4">
    <source>
        <dbReference type="ARBA" id="ARBA00022989"/>
    </source>
</evidence>
<feature type="transmembrane region" description="Helical" evidence="7">
    <location>
        <begin position="238"/>
        <end position="262"/>
    </location>
</feature>
<feature type="transmembrane region" description="Helical" evidence="7">
    <location>
        <begin position="531"/>
        <end position="552"/>
    </location>
</feature>
<evidence type="ECO:0000256" key="2">
    <source>
        <dbReference type="ARBA" id="ARBA00022448"/>
    </source>
</evidence>
<dbReference type="PANTHER" id="PTHR43791">
    <property type="entry name" value="PERMEASE-RELATED"/>
    <property type="match status" value="1"/>
</dbReference>
<evidence type="ECO:0000256" key="5">
    <source>
        <dbReference type="ARBA" id="ARBA00023136"/>
    </source>
</evidence>